<gene>
    <name evidence="3" type="ORF">H8B06_01000</name>
</gene>
<dbReference type="SUPFAM" id="SSF50630">
    <property type="entry name" value="Acid proteases"/>
    <property type="match status" value="1"/>
</dbReference>
<dbReference type="Gene3D" id="2.40.70.10">
    <property type="entry name" value="Acid Proteases"/>
    <property type="match status" value="1"/>
</dbReference>
<dbReference type="Proteomes" id="UP000602759">
    <property type="component" value="Unassembled WGS sequence"/>
</dbReference>
<accession>A0ABR7YJ86</accession>
<comment type="caution">
    <text evidence="3">The sequence shown here is derived from an EMBL/GenBank/DDBJ whole genome shotgun (WGS) entry which is preliminary data.</text>
</comment>
<keyword evidence="3" id="KW-0645">Protease</keyword>
<name>A0ABR7YJ86_9SPHI</name>
<dbReference type="GO" id="GO:0008233">
    <property type="term" value="F:peptidase activity"/>
    <property type="evidence" value="ECO:0007669"/>
    <property type="project" value="UniProtKB-KW"/>
</dbReference>
<protein>
    <submittedName>
        <fullName evidence="3">Clan AA aspartic protease</fullName>
    </submittedName>
</protein>
<sequence>MQKIPLEILELQGDGYHILIDVCLFDQPFKMVLDTGASKTVLDKTTLLQSGIPEEKIENTNIISTGLGTNSMESFMLELPTFAIGNWKIKKFITAVLDLSAVNYAYQQMNLPPVIGVLGGDILFSYAARIDYRKQLLILRDRKVS</sequence>
<dbReference type="InterPro" id="IPR021109">
    <property type="entry name" value="Peptidase_aspartic_dom_sf"/>
</dbReference>
<dbReference type="InterPro" id="IPR001995">
    <property type="entry name" value="Peptidase_A2_cat"/>
</dbReference>
<dbReference type="CDD" id="cd05483">
    <property type="entry name" value="retropepsin_like_bacteria"/>
    <property type="match status" value="1"/>
</dbReference>
<dbReference type="PROSITE" id="PS50175">
    <property type="entry name" value="ASP_PROT_RETROV"/>
    <property type="match status" value="1"/>
</dbReference>
<reference evidence="3 4" key="1">
    <citation type="submission" date="2020-08" db="EMBL/GenBank/DDBJ databases">
        <title>Sphingobacterium sp. DN00404 isolated from aquaculture water.</title>
        <authorList>
            <person name="Zhang M."/>
        </authorList>
    </citation>
    <scope>NUCLEOTIDE SEQUENCE [LARGE SCALE GENOMIC DNA]</scope>
    <source>
        <strain evidence="3 4">DN00404</strain>
    </source>
</reference>
<dbReference type="RefSeq" id="WP_190992411.1">
    <property type="nucleotide sequence ID" value="NZ_JACOIK010000001.1"/>
</dbReference>
<evidence type="ECO:0000313" key="4">
    <source>
        <dbReference type="Proteomes" id="UP000602759"/>
    </source>
</evidence>
<dbReference type="InterPro" id="IPR001969">
    <property type="entry name" value="Aspartic_peptidase_AS"/>
</dbReference>
<keyword evidence="4" id="KW-1185">Reference proteome</keyword>
<dbReference type="InterPro" id="IPR034122">
    <property type="entry name" value="Retropepsin-like_bacterial"/>
</dbReference>
<dbReference type="EMBL" id="JACOIK010000001">
    <property type="protein sequence ID" value="MBD1431388.1"/>
    <property type="molecule type" value="Genomic_DNA"/>
</dbReference>
<dbReference type="GO" id="GO:0006508">
    <property type="term" value="P:proteolysis"/>
    <property type="evidence" value="ECO:0007669"/>
    <property type="project" value="UniProtKB-KW"/>
</dbReference>
<evidence type="ECO:0000313" key="3">
    <source>
        <dbReference type="EMBL" id="MBD1431388.1"/>
    </source>
</evidence>
<keyword evidence="1" id="KW-0378">Hydrolase</keyword>
<feature type="domain" description="Peptidase A2" evidence="2">
    <location>
        <begin position="29"/>
        <end position="68"/>
    </location>
</feature>
<proteinExistence type="predicted"/>
<evidence type="ECO:0000259" key="2">
    <source>
        <dbReference type="PROSITE" id="PS50175"/>
    </source>
</evidence>
<dbReference type="PROSITE" id="PS00141">
    <property type="entry name" value="ASP_PROTEASE"/>
    <property type="match status" value="1"/>
</dbReference>
<dbReference type="Pfam" id="PF13650">
    <property type="entry name" value="Asp_protease_2"/>
    <property type="match status" value="1"/>
</dbReference>
<evidence type="ECO:0000256" key="1">
    <source>
        <dbReference type="ARBA" id="ARBA00022801"/>
    </source>
</evidence>
<organism evidence="3 4">
    <name type="scientific">Sphingobacterium micropteri</name>
    <dbReference type="NCBI Taxonomy" id="2763501"/>
    <lineage>
        <taxon>Bacteria</taxon>
        <taxon>Pseudomonadati</taxon>
        <taxon>Bacteroidota</taxon>
        <taxon>Sphingobacteriia</taxon>
        <taxon>Sphingobacteriales</taxon>
        <taxon>Sphingobacteriaceae</taxon>
        <taxon>Sphingobacterium</taxon>
    </lineage>
</organism>